<feature type="region of interest" description="Disordered" evidence="1">
    <location>
        <begin position="330"/>
        <end position="373"/>
    </location>
</feature>
<dbReference type="Proteomes" id="UP001239994">
    <property type="component" value="Unassembled WGS sequence"/>
</dbReference>
<keyword evidence="3" id="KW-1185">Reference proteome</keyword>
<feature type="region of interest" description="Disordered" evidence="1">
    <location>
        <begin position="431"/>
        <end position="496"/>
    </location>
</feature>
<feature type="compositionally biased region" description="Basic and acidic residues" evidence="1">
    <location>
        <begin position="456"/>
        <end position="479"/>
    </location>
</feature>
<gene>
    <name evidence="2" type="ORF">P4O66_003673</name>
</gene>
<organism evidence="2 3">
    <name type="scientific">Electrophorus voltai</name>
    <dbReference type="NCBI Taxonomy" id="2609070"/>
    <lineage>
        <taxon>Eukaryota</taxon>
        <taxon>Metazoa</taxon>
        <taxon>Chordata</taxon>
        <taxon>Craniata</taxon>
        <taxon>Vertebrata</taxon>
        <taxon>Euteleostomi</taxon>
        <taxon>Actinopterygii</taxon>
        <taxon>Neopterygii</taxon>
        <taxon>Teleostei</taxon>
        <taxon>Ostariophysi</taxon>
        <taxon>Gymnotiformes</taxon>
        <taxon>Gymnotoidei</taxon>
        <taxon>Gymnotidae</taxon>
        <taxon>Electrophorus</taxon>
    </lineage>
</organism>
<proteinExistence type="predicted"/>
<accession>A0AAD8ZTA0</accession>
<evidence type="ECO:0008006" key="4">
    <source>
        <dbReference type="Google" id="ProtNLM"/>
    </source>
</evidence>
<comment type="caution">
    <text evidence="2">The sequence shown here is derived from an EMBL/GenBank/DDBJ whole genome shotgun (WGS) entry which is preliminary data.</text>
</comment>
<dbReference type="AlphaFoldDB" id="A0AAD8ZTA0"/>
<protein>
    <recommendedName>
        <fullName evidence="4">DUF4939 domain-containing protein</fullName>
    </recommendedName>
</protein>
<feature type="region of interest" description="Disordered" evidence="1">
    <location>
        <begin position="151"/>
        <end position="204"/>
    </location>
</feature>
<evidence type="ECO:0000313" key="2">
    <source>
        <dbReference type="EMBL" id="KAK1804834.1"/>
    </source>
</evidence>
<reference evidence="2" key="1">
    <citation type="submission" date="2023-03" db="EMBL/GenBank/DDBJ databases">
        <title>Electrophorus voltai genome.</title>
        <authorList>
            <person name="Bian C."/>
        </authorList>
    </citation>
    <scope>NUCLEOTIDE SEQUENCE</scope>
    <source>
        <strain evidence="2">CB-2022</strain>
        <tissue evidence="2">Muscle</tissue>
    </source>
</reference>
<evidence type="ECO:0000256" key="1">
    <source>
        <dbReference type="SAM" id="MobiDB-lite"/>
    </source>
</evidence>
<sequence>MAFLEKLGVNAWCDWFCLEMVSVLSGGTVLSVSHCCIAELDYLKTLLSTLKDGKPLVLPSLMAAPSEYDGEDRLVGRVVMQCRIYLQYLTCPNPPELVKVLFMKTFLQGLALDWSELIFQHRAQEARTVEGFFQLLTACFAAKTPNLPSVATPLSATHPARGARDDADSPDPVSDARDDAARQGAAPGTRDDAAQPDPVPVSSMRDAAKCFPVPMPSGLPAAPLNTEDTIPDLVGLSRTEVADSLVLPGPLSATAVGQDLATVAAALLDPQPNSVPRVEDAALPAPVPGAEIVAPSAPAPRVEEATLPVLVPRARLSHVVAPRDSPVAPVAATGVPPKTFGTPSTTPCSKPMTMEAPPSASRTHMDFVFGPGVTSATPLPPEAAAPAPNTASLSASFVGYLGISIYNVALIAIDRYFAISNPFLYAEKVSNGQDTEQEQDPDETQEQTGQKWEANTGHDKEQARPKTQKLGETDADRTAQEPGTSVGTDKEPEQEE</sequence>
<name>A0AAD8ZTA0_9TELE</name>
<evidence type="ECO:0000313" key="3">
    <source>
        <dbReference type="Proteomes" id="UP001239994"/>
    </source>
</evidence>
<feature type="compositionally biased region" description="Acidic residues" evidence="1">
    <location>
        <begin position="435"/>
        <end position="445"/>
    </location>
</feature>
<dbReference type="EMBL" id="JAROKS010000003">
    <property type="protein sequence ID" value="KAK1804834.1"/>
    <property type="molecule type" value="Genomic_DNA"/>
</dbReference>